<dbReference type="RefSeq" id="WP_125703774.1">
    <property type="nucleotide sequence ID" value="NZ_JBHTOO010000029.1"/>
</dbReference>
<keyword evidence="4" id="KW-1185">Reference proteome</keyword>
<dbReference type="EMBL" id="VDFM01000002">
    <property type="protein sequence ID" value="MQS51866.1"/>
    <property type="molecule type" value="Genomic_DNA"/>
</dbReference>
<dbReference type="Proteomes" id="UP000380386">
    <property type="component" value="Unassembled WGS sequence"/>
</dbReference>
<dbReference type="OrthoDB" id="2304369at2"/>
<organism evidence="2 3">
    <name type="scientific">Companilactobacillus mishanensis</name>
    <dbReference type="NCBI Taxonomy" id="2486008"/>
    <lineage>
        <taxon>Bacteria</taxon>
        <taxon>Bacillati</taxon>
        <taxon>Bacillota</taxon>
        <taxon>Bacilli</taxon>
        <taxon>Lactobacillales</taxon>
        <taxon>Lactobacillaceae</taxon>
        <taxon>Companilactobacillus</taxon>
    </lineage>
</organism>
<comment type="caution">
    <text evidence="2">The sequence shown here is derived from an EMBL/GenBank/DDBJ whole genome shotgun (WGS) entry which is preliminary data.</text>
</comment>
<dbReference type="EMBL" id="VDFN01000008">
    <property type="protein sequence ID" value="MQS45619.1"/>
    <property type="molecule type" value="Genomic_DNA"/>
</dbReference>
<evidence type="ECO:0000313" key="1">
    <source>
        <dbReference type="EMBL" id="MQS45619.1"/>
    </source>
</evidence>
<gene>
    <name evidence="2" type="ORF">FHL02_02405</name>
    <name evidence="1" type="ORF">FHL03_08990</name>
</gene>
<reference evidence="1" key="2">
    <citation type="submission" date="2019-05" db="EMBL/GenBank/DDBJ databases">
        <authorList>
            <person name="Schuster J.A."/>
            <person name="Ehrmann M.A."/>
        </authorList>
    </citation>
    <scope>NUCLEOTIDE SEQUENCE</scope>
    <source>
        <strain evidence="1">TMW 1.2098</strain>
    </source>
</reference>
<dbReference type="AlphaFoldDB" id="A0A5P0ZFP3"/>
<evidence type="ECO:0000313" key="3">
    <source>
        <dbReference type="Proteomes" id="UP000380386"/>
    </source>
</evidence>
<name>A0A5P0ZFP3_9LACO</name>
<sequence>MNITLKLGTYNFLKNQLTSADTLLKPLFDSKADHLLIKELATSGEYRNIKGDIDSSKNLYLLVYIKLNNEQISIFEDKVFYKFKEFVIENDEPAIFQNREDYREYLLVNSFSKDAELSDWKYLIMKKLKDGLQKSSQEPLGFFQKAYIKAN</sequence>
<evidence type="ECO:0000313" key="4">
    <source>
        <dbReference type="Proteomes" id="UP000436655"/>
    </source>
</evidence>
<dbReference type="Proteomes" id="UP000436655">
    <property type="component" value="Unassembled WGS sequence"/>
</dbReference>
<reference evidence="3 4" key="1">
    <citation type="journal article" date="2019" name="Syst. Appl. Microbiol.">
        <title>Polyphasic characterization of two novel Lactobacillus spp. isolated from blown salami packages: Description of Lactobacillus halodurans sp. nov. and Lactobacillus salsicarnum sp. nov.</title>
        <authorList>
            <person name="Schuster J.A."/>
            <person name="Klingl A."/>
            <person name="Vogel R.F."/>
            <person name="Ehrmann M.A."/>
        </authorList>
    </citation>
    <scope>NUCLEOTIDE SEQUENCE [LARGE SCALE GENOMIC DNA]</scope>
    <source>
        <strain evidence="1 4">TMW 1.2098</strain>
        <strain evidence="2 3">TMW 1.2118</strain>
    </source>
</reference>
<accession>A0A5P0ZFP3</accession>
<evidence type="ECO:0000313" key="2">
    <source>
        <dbReference type="EMBL" id="MQS51866.1"/>
    </source>
</evidence>
<protein>
    <submittedName>
        <fullName evidence="2">Uncharacterized protein</fullName>
    </submittedName>
</protein>
<proteinExistence type="predicted"/>